<dbReference type="PANTHER" id="PTHR36156:SF2">
    <property type="entry name" value="CUPIN TYPE-2 DOMAIN-CONTAINING PROTEIN"/>
    <property type="match status" value="1"/>
</dbReference>
<dbReference type="PANTHER" id="PTHR36156">
    <property type="entry name" value="SLR2101 PROTEIN"/>
    <property type="match status" value="1"/>
</dbReference>
<dbReference type="OrthoDB" id="5840532at2759"/>
<dbReference type="SUPFAM" id="SSF51182">
    <property type="entry name" value="RmlC-like cupins"/>
    <property type="match status" value="1"/>
</dbReference>
<dbReference type="AlphaFoldDB" id="A0A5J5EPZ9"/>
<evidence type="ECO:0000313" key="3">
    <source>
        <dbReference type="Proteomes" id="UP000326924"/>
    </source>
</evidence>
<feature type="non-terminal residue" evidence="2">
    <location>
        <position position="1"/>
    </location>
</feature>
<sequence>LRTPTISISTHDPATKTAKIHSAEPADFKAVDENLSMALSYTVSNPPSLTDDADVAAHKALVASGFSELVSKGGAVVRFVDFAPGYECVMHRTKSLDFGVLLEGSLLAILDSGEQKRMQRGDLFVQRATMHQWRNVGEGWARMLFVLLDSEEVVVGGEVLETKFM</sequence>
<accession>A0A5J5EPZ9</accession>
<dbReference type="InterPro" id="IPR014710">
    <property type="entry name" value="RmlC-like_jellyroll"/>
</dbReference>
<dbReference type="InterPro" id="IPR013096">
    <property type="entry name" value="Cupin_2"/>
</dbReference>
<dbReference type="Proteomes" id="UP000326924">
    <property type="component" value="Unassembled WGS sequence"/>
</dbReference>
<feature type="domain" description="Cupin type-2" evidence="1">
    <location>
        <begin position="79"/>
        <end position="146"/>
    </location>
</feature>
<dbReference type="Pfam" id="PF07883">
    <property type="entry name" value="Cupin_2"/>
    <property type="match status" value="1"/>
</dbReference>
<dbReference type="EMBL" id="VXIS01000171">
    <property type="protein sequence ID" value="KAA8899181.1"/>
    <property type="molecule type" value="Genomic_DNA"/>
</dbReference>
<evidence type="ECO:0000313" key="2">
    <source>
        <dbReference type="EMBL" id="KAA8899181.1"/>
    </source>
</evidence>
<dbReference type="CDD" id="cd02231">
    <property type="entry name" value="cupin_BLL6423-like"/>
    <property type="match status" value="1"/>
</dbReference>
<dbReference type="InterPro" id="IPR011051">
    <property type="entry name" value="RmlC_Cupin_sf"/>
</dbReference>
<dbReference type="Gene3D" id="2.60.120.10">
    <property type="entry name" value="Jelly Rolls"/>
    <property type="match status" value="1"/>
</dbReference>
<evidence type="ECO:0000259" key="1">
    <source>
        <dbReference type="Pfam" id="PF07883"/>
    </source>
</evidence>
<feature type="non-terminal residue" evidence="2">
    <location>
        <position position="165"/>
    </location>
</feature>
<name>A0A5J5EPZ9_9PEZI</name>
<gene>
    <name evidence="2" type="ORF">FN846DRAFT_753211</name>
</gene>
<comment type="caution">
    <text evidence="2">The sequence shown here is derived from an EMBL/GenBank/DDBJ whole genome shotgun (WGS) entry which is preliminary data.</text>
</comment>
<dbReference type="InParanoid" id="A0A5J5EPZ9"/>
<dbReference type="InterPro" id="IPR047142">
    <property type="entry name" value="OryJ/VirC-like"/>
</dbReference>
<protein>
    <recommendedName>
        <fullName evidence="1">Cupin type-2 domain-containing protein</fullName>
    </recommendedName>
</protein>
<reference evidence="2 3" key="1">
    <citation type="submission" date="2019-09" db="EMBL/GenBank/DDBJ databases">
        <title>Draft genome of the ectomycorrhizal ascomycete Sphaerosporella brunnea.</title>
        <authorList>
            <consortium name="DOE Joint Genome Institute"/>
            <person name="Benucci G.M."/>
            <person name="Marozzi G."/>
            <person name="Antonielli L."/>
            <person name="Sanchez S."/>
            <person name="Marco P."/>
            <person name="Wang X."/>
            <person name="Falini L.B."/>
            <person name="Barry K."/>
            <person name="Haridas S."/>
            <person name="Lipzen A."/>
            <person name="Labutti K."/>
            <person name="Grigoriev I.V."/>
            <person name="Murat C."/>
            <person name="Martin F."/>
            <person name="Albertini E."/>
            <person name="Donnini D."/>
            <person name="Bonito G."/>
        </authorList>
    </citation>
    <scope>NUCLEOTIDE SEQUENCE [LARGE SCALE GENOMIC DNA]</scope>
    <source>
        <strain evidence="2 3">Sb_GMNB300</strain>
    </source>
</reference>
<proteinExistence type="predicted"/>
<keyword evidence="3" id="KW-1185">Reference proteome</keyword>
<organism evidence="2 3">
    <name type="scientific">Sphaerosporella brunnea</name>
    <dbReference type="NCBI Taxonomy" id="1250544"/>
    <lineage>
        <taxon>Eukaryota</taxon>
        <taxon>Fungi</taxon>
        <taxon>Dikarya</taxon>
        <taxon>Ascomycota</taxon>
        <taxon>Pezizomycotina</taxon>
        <taxon>Pezizomycetes</taxon>
        <taxon>Pezizales</taxon>
        <taxon>Pyronemataceae</taxon>
        <taxon>Sphaerosporella</taxon>
    </lineage>
</organism>